<dbReference type="Gene3D" id="1.10.10.10">
    <property type="entry name" value="Winged helix-like DNA-binding domain superfamily/Winged helix DNA-binding domain"/>
    <property type="match status" value="1"/>
</dbReference>
<dbReference type="GO" id="GO:0003700">
    <property type="term" value="F:DNA-binding transcription factor activity"/>
    <property type="evidence" value="ECO:0007669"/>
    <property type="project" value="InterPro"/>
</dbReference>
<evidence type="ECO:0000313" key="5">
    <source>
        <dbReference type="Proteomes" id="UP000279760"/>
    </source>
</evidence>
<sequence>MESKSLQPLYIQVADTLKQRIDEGLYPQGSKLPSENQLVESLGVSRVTVRKALGQLADIGYTTSEKGKGTFVAHQKLKHDFLGMAGFAQELQGAGLEAHNQVIHFEKVEADESLASKLSITVGDLVYHCGRLRVVNQQVVSYEDFYIPWALLPDLDAQSLSGSKFAYLKQRDIEMVKTQQKIKPALPSLFIQKQLSVDKLEPILINESINFRTESQPYEYSIVYYKSSVYDFEITARL</sequence>
<dbReference type="InterPro" id="IPR050679">
    <property type="entry name" value="Bact_HTH_transcr_reg"/>
</dbReference>
<dbReference type="SUPFAM" id="SSF64288">
    <property type="entry name" value="Chorismate lyase-like"/>
    <property type="match status" value="1"/>
</dbReference>
<dbReference type="SUPFAM" id="SSF46785">
    <property type="entry name" value="Winged helix' DNA-binding domain"/>
    <property type="match status" value="1"/>
</dbReference>
<dbReference type="SMART" id="SM00345">
    <property type="entry name" value="HTH_GNTR"/>
    <property type="match status" value="1"/>
</dbReference>
<keyword evidence="1" id="KW-0805">Transcription regulation</keyword>
<keyword evidence="3" id="KW-0804">Transcription</keyword>
<dbReference type="InterPro" id="IPR000524">
    <property type="entry name" value="Tscrpt_reg_HTH_GntR"/>
</dbReference>
<accession>A0A3G4VFD2</accession>
<dbReference type="InterPro" id="IPR028978">
    <property type="entry name" value="Chorismate_lyase_/UTRA_dom_sf"/>
</dbReference>
<dbReference type="FunFam" id="1.10.10.10:FF:000079">
    <property type="entry name" value="GntR family transcriptional regulator"/>
    <property type="match status" value="1"/>
</dbReference>
<reference evidence="4 5" key="1">
    <citation type="submission" date="2018-11" db="EMBL/GenBank/DDBJ databases">
        <title>Complete Genome Sequence of Vbrio mediterranei 117-T6: a Potential Pathogen Bacteria Isolated from the Conchocelis of Pyropia.</title>
        <authorList>
            <person name="Liu Q."/>
        </authorList>
    </citation>
    <scope>NUCLEOTIDE SEQUENCE [LARGE SCALE GENOMIC DNA]</scope>
    <source>
        <strain evidence="4 5">117-T6</strain>
    </source>
</reference>
<dbReference type="PROSITE" id="PS50949">
    <property type="entry name" value="HTH_GNTR"/>
    <property type="match status" value="1"/>
</dbReference>
<dbReference type="AlphaFoldDB" id="A0A3G4VFD2"/>
<dbReference type="PRINTS" id="PR00035">
    <property type="entry name" value="HTHGNTR"/>
</dbReference>
<dbReference type="Proteomes" id="UP000279760">
    <property type="component" value="Chromosome 2"/>
</dbReference>
<dbReference type="InterPro" id="IPR036388">
    <property type="entry name" value="WH-like_DNA-bd_sf"/>
</dbReference>
<dbReference type="InterPro" id="IPR011663">
    <property type="entry name" value="UTRA"/>
</dbReference>
<dbReference type="PANTHER" id="PTHR44846">
    <property type="entry name" value="MANNOSYL-D-GLYCERATE TRANSPORT/METABOLISM SYSTEM REPRESSOR MNGR-RELATED"/>
    <property type="match status" value="1"/>
</dbReference>
<dbReference type="InterPro" id="IPR036390">
    <property type="entry name" value="WH_DNA-bd_sf"/>
</dbReference>
<dbReference type="GO" id="GO:0045892">
    <property type="term" value="P:negative regulation of DNA-templated transcription"/>
    <property type="evidence" value="ECO:0007669"/>
    <property type="project" value="TreeGrafter"/>
</dbReference>
<evidence type="ECO:0000256" key="1">
    <source>
        <dbReference type="ARBA" id="ARBA00023015"/>
    </source>
</evidence>
<evidence type="ECO:0000256" key="2">
    <source>
        <dbReference type="ARBA" id="ARBA00023125"/>
    </source>
</evidence>
<dbReference type="RefSeq" id="WP_124941447.1">
    <property type="nucleotide sequence ID" value="NZ_CP033578.1"/>
</dbReference>
<evidence type="ECO:0000313" key="4">
    <source>
        <dbReference type="EMBL" id="AYV23464.1"/>
    </source>
</evidence>
<keyword evidence="2" id="KW-0238">DNA-binding</keyword>
<protein>
    <submittedName>
        <fullName evidence="4">GntR family transcriptional regulator</fullName>
    </submittedName>
</protein>
<dbReference type="CDD" id="cd07377">
    <property type="entry name" value="WHTH_GntR"/>
    <property type="match status" value="1"/>
</dbReference>
<evidence type="ECO:0000256" key="3">
    <source>
        <dbReference type="ARBA" id="ARBA00023163"/>
    </source>
</evidence>
<name>A0A3G4VFD2_9VIBR</name>
<proteinExistence type="predicted"/>
<dbReference type="SMART" id="SM00866">
    <property type="entry name" value="UTRA"/>
    <property type="match status" value="1"/>
</dbReference>
<dbReference type="Pfam" id="PF00392">
    <property type="entry name" value="GntR"/>
    <property type="match status" value="1"/>
</dbReference>
<gene>
    <name evidence="4" type="ORF">ECB94_19405</name>
</gene>
<dbReference type="EMBL" id="CP033578">
    <property type="protein sequence ID" value="AYV23464.1"/>
    <property type="molecule type" value="Genomic_DNA"/>
</dbReference>
<organism evidence="4 5">
    <name type="scientific">Vibrio mediterranei</name>
    <dbReference type="NCBI Taxonomy" id="689"/>
    <lineage>
        <taxon>Bacteria</taxon>
        <taxon>Pseudomonadati</taxon>
        <taxon>Pseudomonadota</taxon>
        <taxon>Gammaproteobacteria</taxon>
        <taxon>Vibrionales</taxon>
        <taxon>Vibrionaceae</taxon>
        <taxon>Vibrio</taxon>
    </lineage>
</organism>
<dbReference type="PANTHER" id="PTHR44846:SF1">
    <property type="entry name" value="MANNOSYL-D-GLYCERATE TRANSPORT_METABOLISM SYSTEM REPRESSOR MNGR-RELATED"/>
    <property type="match status" value="1"/>
</dbReference>
<dbReference type="GeneID" id="64089357"/>
<dbReference type="GO" id="GO:0003677">
    <property type="term" value="F:DNA binding"/>
    <property type="evidence" value="ECO:0007669"/>
    <property type="project" value="UniProtKB-KW"/>
</dbReference>
<dbReference type="Pfam" id="PF07702">
    <property type="entry name" value="UTRA"/>
    <property type="match status" value="1"/>
</dbReference>
<dbReference type="Gene3D" id="3.40.1410.10">
    <property type="entry name" value="Chorismate lyase-like"/>
    <property type="match status" value="1"/>
</dbReference>